<gene>
    <name evidence="3" type="ORF">EJ997_08440</name>
</gene>
<dbReference type="Proteomes" id="UP000280344">
    <property type="component" value="Chromosome"/>
</dbReference>
<feature type="region of interest" description="Disordered" evidence="1">
    <location>
        <begin position="423"/>
        <end position="442"/>
    </location>
</feature>
<dbReference type="PANTHER" id="PTHR30595">
    <property type="entry name" value="GLPR-RELATED TRANSCRIPTIONAL REPRESSOR"/>
    <property type="match status" value="1"/>
</dbReference>
<dbReference type="AlphaFoldDB" id="A0A3S9PY87"/>
<dbReference type="KEGG" id="flh:EJ997_08440"/>
<dbReference type="PANTHER" id="PTHR30595:SF6">
    <property type="entry name" value="SCHLAFEN ALBA-2 DOMAIN-CONTAINING PROTEIN"/>
    <property type="match status" value="1"/>
</dbReference>
<proteinExistence type="predicted"/>
<evidence type="ECO:0000256" key="1">
    <source>
        <dbReference type="SAM" id="MobiDB-lite"/>
    </source>
</evidence>
<evidence type="ECO:0000259" key="2">
    <source>
        <dbReference type="Pfam" id="PF04326"/>
    </source>
</evidence>
<protein>
    <submittedName>
        <fullName evidence="3">AAA family ATPase</fullName>
    </submittedName>
</protein>
<evidence type="ECO:0000313" key="4">
    <source>
        <dbReference type="Proteomes" id="UP000280344"/>
    </source>
</evidence>
<dbReference type="Pfam" id="PF04326">
    <property type="entry name" value="SLFN_AlbA_2"/>
    <property type="match status" value="1"/>
</dbReference>
<keyword evidence="4" id="KW-1185">Reference proteome</keyword>
<dbReference type="InterPro" id="IPR038461">
    <property type="entry name" value="Schlafen_AlbA_2_dom_sf"/>
</dbReference>
<evidence type="ECO:0000313" key="3">
    <source>
        <dbReference type="EMBL" id="AZQ77353.1"/>
    </source>
</evidence>
<dbReference type="Gene3D" id="3.30.565.60">
    <property type="match status" value="1"/>
</dbReference>
<dbReference type="InterPro" id="IPR038475">
    <property type="entry name" value="RecG_C_sf"/>
</dbReference>
<dbReference type="RefSeq" id="WP_126704156.1">
    <property type="nucleotide sequence ID" value="NZ_CP034593.1"/>
</dbReference>
<dbReference type="Gene3D" id="3.30.950.30">
    <property type="entry name" value="Schlafen, AAA domain"/>
    <property type="match status" value="1"/>
</dbReference>
<dbReference type="OrthoDB" id="9805115at2"/>
<dbReference type="EMBL" id="CP034593">
    <property type="protein sequence ID" value="AZQ77353.1"/>
    <property type="molecule type" value="Genomic_DNA"/>
</dbReference>
<organism evidence="3 4">
    <name type="scientific">Flaviflexus ciconiae</name>
    <dbReference type="NCBI Taxonomy" id="2496867"/>
    <lineage>
        <taxon>Bacteria</taxon>
        <taxon>Bacillati</taxon>
        <taxon>Actinomycetota</taxon>
        <taxon>Actinomycetes</taxon>
        <taxon>Actinomycetales</taxon>
        <taxon>Actinomycetaceae</taxon>
        <taxon>Flaviflexus</taxon>
    </lineage>
</organism>
<accession>A0A3S9PY87</accession>
<feature type="compositionally biased region" description="Low complexity" evidence="1">
    <location>
        <begin position="423"/>
        <end position="436"/>
    </location>
</feature>
<feature type="domain" description="Schlafen AlbA-2" evidence="2">
    <location>
        <begin position="22"/>
        <end position="136"/>
    </location>
</feature>
<sequence length="505" mass="54746">MTWDTDSVESIIAPLRRTGGDSSSVEVKRAQGGLPSSINQTICAFANMPNGGTIVLGVDEKSGFTTVGVPNPAELARGIVDIARDSIEPPITVLTHTVETEDKVVVVAEVVPLRVSDKPARTQGRAYLRQADGDYVMAEHELRMIESEKSQLNTPSNFDKLPASGLTVDDLVDDLVTDYLDAARSSDKRLQSSSDDEILRRTGVTLTSGDLTIAGLYAMGDYPQGEYPALTVTAAEQVAPNDQGVRNRNLTDFTGPIPVLLTDILDWTRENLDRVNRYRSDGHMEEQYELPIAAIRELVANALVHRDLGPNTLGTGKSIQIRLDSKKLMVLSPGGLRGVSLDQIESDDHAQAAVNQRLYGIAKKLKTSDGASIIEGEGGGIHEVFSLAQRYQLERPKLIDTGVQFKALLWRPVEGVEPLPYTATPASTTAHTPADAGPETSGATPNEIAVLALLRESDRTIHELASGTDLTIGQVRYALREPISRGTVEMIGGQGYRSTRYRLNR</sequence>
<dbReference type="InterPro" id="IPR007421">
    <property type="entry name" value="Schlafen_AlbA_2_dom"/>
</dbReference>
<name>A0A3S9PY87_9ACTO</name>
<reference evidence="3 4" key="1">
    <citation type="submission" date="2018-12" db="EMBL/GenBank/DDBJ databases">
        <title>Complete genome sequence of Flaviflexus sp. H23T48.</title>
        <authorList>
            <person name="Bae J.-W."/>
            <person name="Lee J.-Y."/>
        </authorList>
    </citation>
    <scope>NUCLEOTIDE SEQUENCE [LARGE SCALE GENOMIC DNA]</scope>
    <source>
        <strain evidence="3 4">H23T48</strain>
    </source>
</reference>
<dbReference type="Pfam" id="PF13749">
    <property type="entry name" value="HATPase_c_4"/>
    <property type="match status" value="1"/>
</dbReference>